<feature type="compositionally biased region" description="Acidic residues" evidence="1">
    <location>
        <begin position="249"/>
        <end position="269"/>
    </location>
</feature>
<accession>A0AAD9IDD7</accession>
<reference evidence="2" key="1">
    <citation type="journal article" date="2023" name="Mol. Plant Microbe Interact.">
        <title>Elucidating the Obligate Nature and Biological Capacity of an Invasive Fungal Corn Pathogen.</title>
        <authorList>
            <person name="MacCready J.S."/>
            <person name="Roggenkamp E.M."/>
            <person name="Gdanetz K."/>
            <person name="Chilvers M.I."/>
        </authorList>
    </citation>
    <scope>NUCLEOTIDE SEQUENCE</scope>
    <source>
        <strain evidence="2">PM02</strain>
    </source>
</reference>
<gene>
    <name evidence="2" type="ORF">P8C59_009295</name>
</gene>
<evidence type="ECO:0000256" key="1">
    <source>
        <dbReference type="SAM" id="MobiDB-lite"/>
    </source>
</evidence>
<organism evidence="2 3">
    <name type="scientific">Phyllachora maydis</name>
    <dbReference type="NCBI Taxonomy" id="1825666"/>
    <lineage>
        <taxon>Eukaryota</taxon>
        <taxon>Fungi</taxon>
        <taxon>Dikarya</taxon>
        <taxon>Ascomycota</taxon>
        <taxon>Pezizomycotina</taxon>
        <taxon>Sordariomycetes</taxon>
        <taxon>Sordariomycetidae</taxon>
        <taxon>Phyllachorales</taxon>
        <taxon>Phyllachoraceae</taxon>
        <taxon>Phyllachora</taxon>
    </lineage>
</organism>
<proteinExistence type="predicted"/>
<dbReference type="Proteomes" id="UP001217918">
    <property type="component" value="Unassembled WGS sequence"/>
</dbReference>
<feature type="compositionally biased region" description="Low complexity" evidence="1">
    <location>
        <begin position="275"/>
        <end position="290"/>
    </location>
</feature>
<keyword evidence="3" id="KW-1185">Reference proteome</keyword>
<evidence type="ECO:0000313" key="2">
    <source>
        <dbReference type="EMBL" id="KAK2075145.1"/>
    </source>
</evidence>
<feature type="compositionally biased region" description="Basic and acidic residues" evidence="1">
    <location>
        <begin position="104"/>
        <end position="117"/>
    </location>
</feature>
<comment type="caution">
    <text evidence="2">The sequence shown here is derived from an EMBL/GenBank/DDBJ whole genome shotgun (WGS) entry which is preliminary data.</text>
</comment>
<feature type="region of interest" description="Disordered" evidence="1">
    <location>
        <begin position="249"/>
        <end position="297"/>
    </location>
</feature>
<protein>
    <submittedName>
        <fullName evidence="2">Uncharacterized protein</fullName>
    </submittedName>
</protein>
<feature type="region of interest" description="Disordered" evidence="1">
    <location>
        <begin position="88"/>
        <end position="117"/>
    </location>
</feature>
<feature type="compositionally biased region" description="Acidic residues" evidence="1">
    <location>
        <begin position="94"/>
        <end position="103"/>
    </location>
</feature>
<name>A0AAD9IDD7_9PEZI</name>
<dbReference type="AlphaFoldDB" id="A0AAD9IDD7"/>
<evidence type="ECO:0000313" key="3">
    <source>
        <dbReference type="Proteomes" id="UP001217918"/>
    </source>
</evidence>
<sequence>MAPGYRAATTTRNSRANRAAFTEHDDFEGLPIRQWRHDWLNIVPPPPPETTRKADRFSNECPFGMPKDWTMLPSHNQELLRATRCGGAKQSPALDDDDGEALDEDKKEKEKKDKRSDDGVLVKVWQQIPRNIELPSASHLAKRRQNTVTLPTKAAIADATVSTATRAVVRRVDAAGNTYEQTVMLGEGETITDGEIVATTSAPVVVVGDLNGEAVAQAAPEEGKIATAYLWHARLYTGAAATAICAKECEDDEDGEEDGEGEGEGDESTEEGKPDAPSAAAAAVIEPPSATKECEDDKDGFDLLGGLERELDRQAAATLQEILPSAANAEATSPANLTDPPMLGWLAGIDSASLSNARYVSINKRTVMLDILVPFSAGKPLHPKHTPNS</sequence>
<dbReference type="EMBL" id="JAQQPM010000009">
    <property type="protein sequence ID" value="KAK2075145.1"/>
    <property type="molecule type" value="Genomic_DNA"/>
</dbReference>
<feature type="region of interest" description="Disordered" evidence="1">
    <location>
        <begin position="1"/>
        <end position="22"/>
    </location>
</feature>